<reference evidence="3 5" key="1">
    <citation type="submission" date="2016-09" db="EMBL/GenBank/DDBJ databases">
        <title>Streptomyces platensis DSM40041, a candidate organism with high potential of specific P450 cytochromes.</title>
        <authorList>
            <person name="Grumaz C."/>
            <person name="Vainshtein Y."/>
            <person name="Kirstahler P."/>
            <person name="Sohn K."/>
        </authorList>
    </citation>
    <scope>NUCLEOTIDE SEQUENCE [LARGE SCALE GENOMIC DNA]</scope>
    <source>
        <strain evidence="3 5">DSM 40041</strain>
    </source>
</reference>
<feature type="domain" description="Helix-turn-helix" evidence="2">
    <location>
        <begin position="13"/>
        <end position="59"/>
    </location>
</feature>
<dbReference type="EMBL" id="CP023691">
    <property type="protein sequence ID" value="QEV53837.1"/>
    <property type="molecule type" value="Genomic_DNA"/>
</dbReference>
<evidence type="ECO:0000313" key="3">
    <source>
        <dbReference type="EMBL" id="OSY34602.1"/>
    </source>
</evidence>
<evidence type="ECO:0000256" key="1">
    <source>
        <dbReference type="SAM" id="MobiDB-lite"/>
    </source>
</evidence>
<dbReference type="EMBL" id="MIGA01000126">
    <property type="protein sequence ID" value="OSY34602.1"/>
    <property type="molecule type" value="Genomic_DNA"/>
</dbReference>
<keyword evidence="4" id="KW-0238">DNA-binding</keyword>
<dbReference type="GO" id="GO:0003677">
    <property type="term" value="F:DNA binding"/>
    <property type="evidence" value="ECO:0007669"/>
    <property type="project" value="UniProtKB-KW"/>
</dbReference>
<evidence type="ECO:0000313" key="4">
    <source>
        <dbReference type="EMBL" id="QEV53837.1"/>
    </source>
</evidence>
<organism evidence="4 6">
    <name type="scientific">Streptomyces platensis</name>
    <dbReference type="NCBI Taxonomy" id="58346"/>
    <lineage>
        <taxon>Bacteria</taxon>
        <taxon>Bacillati</taxon>
        <taxon>Actinomycetota</taxon>
        <taxon>Actinomycetes</taxon>
        <taxon>Kitasatosporales</taxon>
        <taxon>Streptomycetaceae</taxon>
        <taxon>Streptomyces</taxon>
    </lineage>
</organism>
<evidence type="ECO:0000259" key="2">
    <source>
        <dbReference type="Pfam" id="PF12728"/>
    </source>
</evidence>
<evidence type="ECO:0000313" key="6">
    <source>
        <dbReference type="Proteomes" id="UP000325458"/>
    </source>
</evidence>
<dbReference type="AlphaFoldDB" id="A0AAE6TNI6"/>
<dbReference type="GeneID" id="90925809"/>
<gene>
    <name evidence="3" type="ORF">BG653_07389</name>
    <name evidence="4" type="ORF">CP981_21265</name>
</gene>
<name>A0AAE6TNI6_STRPT</name>
<keyword evidence="5" id="KW-1185">Reference proteome</keyword>
<dbReference type="RefSeq" id="WP_085928744.1">
    <property type="nucleotide sequence ID" value="NZ_BAABSS010000142.1"/>
</dbReference>
<proteinExistence type="predicted"/>
<accession>A0AAE6TNI6</accession>
<dbReference type="Proteomes" id="UP000325458">
    <property type="component" value="Chromosome"/>
</dbReference>
<sequence>MASRQTLHELPQLYSAADVATALGCSEWWVKEQARRRRIPFIKSGSGYRFTKEHVQEILNILEERPQGTSNQSPENGAARRRVRPQAGTPVVQLRARRPRRAKNVA</sequence>
<protein>
    <submittedName>
        <fullName evidence="4">DNA-binding protein</fullName>
    </submittedName>
</protein>
<dbReference type="Pfam" id="PF12728">
    <property type="entry name" value="HTH_17"/>
    <property type="match status" value="1"/>
</dbReference>
<dbReference type="Proteomes" id="UP000194225">
    <property type="component" value="Unassembled WGS sequence"/>
</dbReference>
<reference evidence="4 6" key="2">
    <citation type="submission" date="2017-09" db="EMBL/GenBank/DDBJ databases">
        <authorList>
            <person name="Lee N."/>
            <person name="Cho B.-K."/>
        </authorList>
    </citation>
    <scope>NUCLEOTIDE SEQUENCE [LARGE SCALE GENOMIC DNA]</scope>
    <source>
        <strain evidence="4 6">ATCC 23948</strain>
    </source>
</reference>
<feature type="compositionally biased region" description="Basic residues" evidence="1">
    <location>
        <begin position="95"/>
        <end position="106"/>
    </location>
</feature>
<dbReference type="InterPro" id="IPR041657">
    <property type="entry name" value="HTH_17"/>
</dbReference>
<dbReference type="KEGG" id="spla:CP981_21265"/>
<feature type="region of interest" description="Disordered" evidence="1">
    <location>
        <begin position="63"/>
        <end position="106"/>
    </location>
</feature>
<evidence type="ECO:0000313" key="5">
    <source>
        <dbReference type="Proteomes" id="UP000194225"/>
    </source>
</evidence>